<protein>
    <recommendedName>
        <fullName evidence="2">Methyltransferase domain-containing protein</fullName>
    </recommendedName>
</protein>
<gene>
    <name evidence="1" type="primary">ORF158806</name>
</gene>
<proteinExistence type="predicted"/>
<sequence length="138" mass="16158">SSVLSLFHHVNSIKAVCCVCCCYHKMTFTDGIFPKFPMSLAGQKHYQHVQNNFPSWQCSPFTLRVGAQETRCRWRTQTSNLHANHVRHVAYRGLLEMIDLEDSETVRKKVRKSDFLHLTLSCRHIFHLLKFHQKCTNL</sequence>
<dbReference type="EMBL" id="HACG01040499">
    <property type="protein sequence ID" value="CEK87364.1"/>
    <property type="molecule type" value="Transcribed_RNA"/>
</dbReference>
<feature type="non-terminal residue" evidence="1">
    <location>
        <position position="1"/>
    </location>
</feature>
<reference evidence="1" key="1">
    <citation type="submission" date="2014-12" db="EMBL/GenBank/DDBJ databases">
        <title>Insight into the proteome of Arion vulgaris.</title>
        <authorList>
            <person name="Aradska J."/>
            <person name="Bulat T."/>
            <person name="Smidak R."/>
            <person name="Sarate P."/>
            <person name="Gangsoo J."/>
            <person name="Sialana F."/>
            <person name="Bilban M."/>
            <person name="Lubec G."/>
        </authorList>
    </citation>
    <scope>NUCLEOTIDE SEQUENCE</scope>
    <source>
        <tissue evidence="1">Skin</tissue>
    </source>
</reference>
<name>A0A0B7B203_9EUPU</name>
<evidence type="ECO:0000313" key="1">
    <source>
        <dbReference type="EMBL" id="CEK87364.1"/>
    </source>
</evidence>
<accession>A0A0B7B203</accession>
<organism evidence="1">
    <name type="scientific">Arion vulgaris</name>
    <dbReference type="NCBI Taxonomy" id="1028688"/>
    <lineage>
        <taxon>Eukaryota</taxon>
        <taxon>Metazoa</taxon>
        <taxon>Spiralia</taxon>
        <taxon>Lophotrochozoa</taxon>
        <taxon>Mollusca</taxon>
        <taxon>Gastropoda</taxon>
        <taxon>Heterobranchia</taxon>
        <taxon>Euthyneura</taxon>
        <taxon>Panpulmonata</taxon>
        <taxon>Eupulmonata</taxon>
        <taxon>Stylommatophora</taxon>
        <taxon>Helicina</taxon>
        <taxon>Arionoidea</taxon>
        <taxon>Arionidae</taxon>
        <taxon>Arion</taxon>
    </lineage>
</organism>
<dbReference type="AlphaFoldDB" id="A0A0B7B203"/>
<evidence type="ECO:0008006" key="2">
    <source>
        <dbReference type="Google" id="ProtNLM"/>
    </source>
</evidence>